<dbReference type="Gene3D" id="1.10.287.950">
    <property type="entry name" value="Methyl-accepting chemotaxis protein"/>
    <property type="match status" value="1"/>
</dbReference>
<proteinExistence type="predicted"/>
<comment type="caution">
    <text evidence="1">The sequence shown here is derived from an EMBL/GenBank/DDBJ whole genome shotgun (WGS) entry which is preliminary data.</text>
</comment>
<dbReference type="AlphaFoldDB" id="A0A0S8GA15"/>
<reference evidence="1 2" key="1">
    <citation type="journal article" date="2015" name="Microbiome">
        <title>Genomic resolution of linkages in carbon, nitrogen, and sulfur cycling among widespread estuary sediment bacteria.</title>
        <authorList>
            <person name="Baker B.J."/>
            <person name="Lazar C.S."/>
            <person name="Teske A.P."/>
            <person name="Dick G.J."/>
        </authorList>
    </citation>
    <scope>NUCLEOTIDE SEQUENCE [LARGE SCALE GENOMIC DNA]</scope>
    <source>
        <strain evidence="1">SM23_60</strain>
    </source>
</reference>
<dbReference type="SUPFAM" id="SSF58104">
    <property type="entry name" value="Methyl-accepting chemotaxis protein (MCP) signaling domain"/>
    <property type="match status" value="1"/>
</dbReference>
<evidence type="ECO:0000313" key="2">
    <source>
        <dbReference type="Proteomes" id="UP000051096"/>
    </source>
</evidence>
<evidence type="ECO:0000313" key="1">
    <source>
        <dbReference type="EMBL" id="KPK69552.1"/>
    </source>
</evidence>
<name>A0A0S8GA15_UNCW3</name>
<sequence length="548" mass="62128">MFNECYRNAQRVIGHATTVAALHTRYTNLASDIKRQMHMLTNLLTRTDELISTITKCCETLTSDTLSIKESYVAHQRAIAQIKEQQKQSRSLLTAITGILHHIQQNIQLFLSSAQTLASLAKNTEVKAYHARKEGAGLAIIAEQCLELAHGARVPFAEFSRHVHRLQGITEPITAELVNVITLSTHSGGLLSHAFQSLENLDHAVSTLQGISVRLDRQRTIGNQLKSKTAQQLIILDDYVSSSAQTINETMARCRQLRVLVQRLRRTPVAVSTAFNDAPAARENPNGDYASPLRECVDLLDQLENYIHVPLIEERTFTKTSEIISTRIDELRVSTNDLSEDTHQLERRTDIIMQLRMNIEHFLTETHTTSSHIRECTSDLDREIAAIEDVMERTRTIFGKIKTLSIYAKIEEGRSQHHTGILAPIVHEYAQLEQRTAETYSRLMPHIVNLKLYTQRLRAEQRIPSLEIIKLPDYTKIKLLIEDVARIAGEKTRLASDLAHTIAQLHSDGERLNQAWLAYTKTLAHADEMKKHLKDLLKRPYHAEDLPG</sequence>
<dbReference type="Proteomes" id="UP000051096">
    <property type="component" value="Unassembled WGS sequence"/>
</dbReference>
<protein>
    <recommendedName>
        <fullName evidence="3">Methyl-accepting transducer domain-containing protein</fullName>
    </recommendedName>
</protein>
<organism evidence="1 2">
    <name type="scientific">candidate division WOR_3 bacterium SM23_60</name>
    <dbReference type="NCBI Taxonomy" id="1703780"/>
    <lineage>
        <taxon>Bacteria</taxon>
        <taxon>Bacteria division WOR-3</taxon>
    </lineage>
</organism>
<dbReference type="EMBL" id="LJUO01000122">
    <property type="protein sequence ID" value="KPK69552.1"/>
    <property type="molecule type" value="Genomic_DNA"/>
</dbReference>
<accession>A0A0S8GA15</accession>
<gene>
    <name evidence="1" type="ORF">AMJ87_10345</name>
</gene>
<evidence type="ECO:0008006" key="3">
    <source>
        <dbReference type="Google" id="ProtNLM"/>
    </source>
</evidence>